<sequence length="248" mass="28883">MTDQAKGFLHKKTSVVQRRLGITHVTPPPYWPHANGLVERTLGILKNMLSKIIEPHHDWDKKLSEAEFAMKVSWQNSSRYSPFELMHVYAPRVPGQLHLGDVEEDLNEVPRLAKLDKRREQAKENLEQSQRAAKSRYDGKHKKPNFQIGDTVYCTLGSRSSTLDPFYEGPFEVIEILGSNTMKIEHTQHHRQRKRVRVVNVKQQRRHSTRYPSFPELGMSSIWRQLRQHSEESPENEEIELLEDNSAS</sequence>
<evidence type="ECO:0000313" key="2">
    <source>
        <dbReference type="Proteomes" id="UP000821865"/>
    </source>
</evidence>
<accession>A0ACB8DDI7</accession>
<organism evidence="1 2">
    <name type="scientific">Dermacentor silvarum</name>
    <name type="common">Tick</name>
    <dbReference type="NCBI Taxonomy" id="543639"/>
    <lineage>
        <taxon>Eukaryota</taxon>
        <taxon>Metazoa</taxon>
        <taxon>Ecdysozoa</taxon>
        <taxon>Arthropoda</taxon>
        <taxon>Chelicerata</taxon>
        <taxon>Arachnida</taxon>
        <taxon>Acari</taxon>
        <taxon>Parasitiformes</taxon>
        <taxon>Ixodida</taxon>
        <taxon>Ixodoidea</taxon>
        <taxon>Ixodidae</taxon>
        <taxon>Rhipicephalinae</taxon>
        <taxon>Dermacentor</taxon>
    </lineage>
</organism>
<dbReference type="Proteomes" id="UP000821865">
    <property type="component" value="Chromosome 2"/>
</dbReference>
<comment type="caution">
    <text evidence="1">The sequence shown here is derived from an EMBL/GenBank/DDBJ whole genome shotgun (WGS) entry which is preliminary data.</text>
</comment>
<gene>
    <name evidence="1" type="ORF">HPB49_014108</name>
</gene>
<dbReference type="EMBL" id="CM023471">
    <property type="protein sequence ID" value="KAH7966171.1"/>
    <property type="molecule type" value="Genomic_DNA"/>
</dbReference>
<reference evidence="1" key="1">
    <citation type="submission" date="2020-05" db="EMBL/GenBank/DDBJ databases">
        <title>Large-scale comparative analyses of tick genomes elucidate their genetic diversity and vector capacities.</title>
        <authorList>
            <person name="Jia N."/>
            <person name="Wang J."/>
            <person name="Shi W."/>
            <person name="Du L."/>
            <person name="Sun Y."/>
            <person name="Zhan W."/>
            <person name="Jiang J."/>
            <person name="Wang Q."/>
            <person name="Zhang B."/>
            <person name="Ji P."/>
            <person name="Sakyi L.B."/>
            <person name="Cui X."/>
            <person name="Yuan T."/>
            <person name="Jiang B."/>
            <person name="Yang W."/>
            <person name="Lam T.T.-Y."/>
            <person name="Chang Q."/>
            <person name="Ding S."/>
            <person name="Wang X."/>
            <person name="Zhu J."/>
            <person name="Ruan X."/>
            <person name="Zhao L."/>
            <person name="Wei J."/>
            <person name="Que T."/>
            <person name="Du C."/>
            <person name="Cheng J."/>
            <person name="Dai P."/>
            <person name="Han X."/>
            <person name="Huang E."/>
            <person name="Gao Y."/>
            <person name="Liu J."/>
            <person name="Shao H."/>
            <person name="Ye R."/>
            <person name="Li L."/>
            <person name="Wei W."/>
            <person name="Wang X."/>
            <person name="Wang C."/>
            <person name="Yang T."/>
            <person name="Huo Q."/>
            <person name="Li W."/>
            <person name="Guo W."/>
            <person name="Chen H."/>
            <person name="Zhou L."/>
            <person name="Ni X."/>
            <person name="Tian J."/>
            <person name="Zhou Y."/>
            <person name="Sheng Y."/>
            <person name="Liu T."/>
            <person name="Pan Y."/>
            <person name="Xia L."/>
            <person name="Li J."/>
            <person name="Zhao F."/>
            <person name="Cao W."/>
        </authorList>
    </citation>
    <scope>NUCLEOTIDE SEQUENCE</scope>
    <source>
        <strain evidence="1">Dsil-2018</strain>
    </source>
</reference>
<protein>
    <submittedName>
        <fullName evidence="1">Uncharacterized protein</fullName>
    </submittedName>
</protein>
<keyword evidence="2" id="KW-1185">Reference proteome</keyword>
<proteinExistence type="predicted"/>
<evidence type="ECO:0000313" key="1">
    <source>
        <dbReference type="EMBL" id="KAH7966171.1"/>
    </source>
</evidence>
<name>A0ACB8DDI7_DERSI</name>